<dbReference type="Pfam" id="PF00023">
    <property type="entry name" value="Ank"/>
    <property type="match status" value="1"/>
</dbReference>
<gene>
    <name evidence="4" type="ORF">DSM5745_09554</name>
</gene>
<dbReference type="PANTHER" id="PTHR23206:SF7">
    <property type="entry name" value="PROTEIN KINASE DOMAIN-CONTAINING PROTEIN"/>
    <property type="match status" value="1"/>
</dbReference>
<dbReference type="Gene3D" id="1.25.40.20">
    <property type="entry name" value="Ankyrin repeat-containing domain"/>
    <property type="match status" value="2"/>
</dbReference>
<sequence>MTKKETTISDPEGILAAWNRATIEFKLCPNRVWAVGKESLPALLPPSGTQLPRHDAHGLCTVDFCEHSQRDFTGVSQRHECGRNDGEEDSCRRLEGLFWEGALAKAAIAGRSTVWALNGKALLEGHTWRFHTSGLTGRAPGRGPRRIAKDFHCEGLWWDTICIPREKAARAQAIRRIQKNYQDARITLVHDCFLRNWEWRDGCEEAACFAILMSPWFSRAWTALELAKSRRVKIIFRGQQVEGGRPLIVKDLDEEILARDAERASGPHGEVTRIIRAFRNGVTTVDDLLIALGHRYTSWPKDRAIVSGLLVGVDVVPIPPKHDVWQQDIYEAILKKIGKVAHAHLFHNKATMPKACWCPTSLFSMPEAGAKASLRITEELDLIGTWTLVPADYLPKDRFVWGPVHPLIKKTMEICLLNPEKCLLLAEPGRIVVERALLVKAMVKRHSPAILCYKYIGAVYLHPPMSMEAVCVDSNGARKMEVILLGNPDEAAEPEHDWKHLQTHRLADDIASDIGEFYFNNPHVTDSGTPNNWTTALMGDDEHAKVFLNAVQPLDREPVSQRTPLHYAVWRGYSDTVRHLASSTNLDALDRLRQNPLHIAAERGDPGIVSQLLAVAHNVNKTMGLLAARGYKGQIPLHYAARADAAGIAKLLIEKGADVNAEDNDRFTPLHLAAEIGSQSICALLLQTGKVDIDANSKNGWSPLHLALMGQRSLVTEWLIRKGANTQAQDRLGWSSLHYAAETGSAQAAALLLQHGAEVNSHDEYIGWTPLHFAAIMGWQEVVELLLCNGAHADLKDKDGWTPLQFAMLQGYNSISQLLVQHGADAREISPDAIVTWTPLNLTALDTEQGLIKLLLEDSSKADRNSAGGRDGTPLHWVAQTGQYKAAKVLWSGPLLVNADTHLTMADSRSALHCAAEGGHTEVVKLFIDVGFDVNAEDRWGRTVIHFAARGGDVPTLRLLLDAGAQPNQPFGLEDYWPPLVMAARYGHREVAQILINKGADVNGTPPFTHHALAEAALYGHEDMVALLFANGASAHVLSYFGQTALYCAIKGGHVAVASLLLGQGAFVDVPSTTDDKEDSWTPLHLAASVGNVELVRLLVEKGADSSITDWKDRSPLDVAERYGHTEVANMLRNRG</sequence>
<dbReference type="Proteomes" id="UP000256690">
    <property type="component" value="Unassembled WGS sequence"/>
</dbReference>
<feature type="repeat" description="ANK" evidence="3">
    <location>
        <begin position="732"/>
        <end position="764"/>
    </location>
</feature>
<dbReference type="AlphaFoldDB" id="A0A3D8QVK9"/>
<feature type="repeat" description="ANK" evidence="3">
    <location>
        <begin position="1079"/>
        <end position="1111"/>
    </location>
</feature>
<evidence type="ECO:0000256" key="2">
    <source>
        <dbReference type="ARBA" id="ARBA00023043"/>
    </source>
</evidence>
<evidence type="ECO:0000256" key="3">
    <source>
        <dbReference type="PROSITE-ProRule" id="PRU00023"/>
    </source>
</evidence>
<feature type="repeat" description="ANK" evidence="3">
    <location>
        <begin position="665"/>
        <end position="689"/>
    </location>
</feature>
<dbReference type="RefSeq" id="XP_026599918.1">
    <property type="nucleotide sequence ID" value="XM_026751570.1"/>
</dbReference>
<reference evidence="4 5" key="1">
    <citation type="journal article" date="2018" name="IMA Fungus">
        <title>IMA Genome-F 9: Draft genome sequence of Annulohypoxylon stygium, Aspergillus mulundensis, Berkeleyomyces basicola (syn. Thielaviopsis basicola), Ceratocystis smalleyi, two Cercospora beticola strains, Coleophoma cylindrospora, Fusarium fracticaudum, Phialophora cf. hyalina, and Morchella septimelata.</title>
        <authorList>
            <person name="Wingfield B.D."/>
            <person name="Bills G.F."/>
            <person name="Dong Y."/>
            <person name="Huang W."/>
            <person name="Nel W.J."/>
            <person name="Swalarsk-Parry B.S."/>
            <person name="Vaghefi N."/>
            <person name="Wilken P.M."/>
            <person name="An Z."/>
            <person name="de Beer Z.W."/>
            <person name="De Vos L."/>
            <person name="Chen L."/>
            <person name="Duong T.A."/>
            <person name="Gao Y."/>
            <person name="Hammerbacher A."/>
            <person name="Kikkert J.R."/>
            <person name="Li Y."/>
            <person name="Li H."/>
            <person name="Li K."/>
            <person name="Li Q."/>
            <person name="Liu X."/>
            <person name="Ma X."/>
            <person name="Naidoo K."/>
            <person name="Pethybridge S.J."/>
            <person name="Sun J."/>
            <person name="Steenkamp E.T."/>
            <person name="van der Nest M.A."/>
            <person name="van Wyk S."/>
            <person name="Wingfield M.J."/>
            <person name="Xiong C."/>
            <person name="Yue Q."/>
            <person name="Zhang X."/>
        </authorList>
    </citation>
    <scope>NUCLEOTIDE SEQUENCE [LARGE SCALE GENOMIC DNA]</scope>
    <source>
        <strain evidence="4 5">DSM 5745</strain>
    </source>
</reference>
<dbReference type="STRING" id="1810919.A0A3D8QVK9"/>
<feature type="repeat" description="ANK" evidence="3">
    <location>
        <begin position="975"/>
        <end position="1007"/>
    </location>
</feature>
<protein>
    <submittedName>
        <fullName evidence="4">Uncharacterized protein</fullName>
    </submittedName>
</protein>
<dbReference type="SUPFAM" id="SSF48403">
    <property type="entry name" value="Ankyrin repeat"/>
    <property type="match status" value="2"/>
</dbReference>
<dbReference type="SMART" id="SM00248">
    <property type="entry name" value="ANK"/>
    <property type="match status" value="16"/>
</dbReference>
<organism evidence="4 5">
    <name type="scientific">Aspergillus mulundensis</name>
    <dbReference type="NCBI Taxonomy" id="1810919"/>
    <lineage>
        <taxon>Eukaryota</taxon>
        <taxon>Fungi</taxon>
        <taxon>Dikarya</taxon>
        <taxon>Ascomycota</taxon>
        <taxon>Pezizomycotina</taxon>
        <taxon>Eurotiomycetes</taxon>
        <taxon>Eurotiomycetidae</taxon>
        <taxon>Eurotiales</taxon>
        <taxon>Aspergillaceae</taxon>
        <taxon>Aspergillus</taxon>
        <taxon>Aspergillus subgen. Nidulantes</taxon>
    </lineage>
</organism>
<feature type="repeat" description="ANK" evidence="3">
    <location>
        <begin position="907"/>
        <end position="939"/>
    </location>
</feature>
<feature type="repeat" description="ANK" evidence="3">
    <location>
        <begin position="632"/>
        <end position="664"/>
    </location>
</feature>
<feature type="repeat" description="ANK" evidence="3">
    <location>
        <begin position="699"/>
        <end position="731"/>
    </location>
</feature>
<dbReference type="InterPro" id="IPR036770">
    <property type="entry name" value="Ankyrin_rpt-contain_sf"/>
</dbReference>
<dbReference type="PROSITE" id="PS50088">
    <property type="entry name" value="ANK_REPEAT"/>
    <property type="match status" value="12"/>
</dbReference>
<dbReference type="EMBL" id="PVWQ01000013">
    <property type="protein sequence ID" value="RDW65815.1"/>
    <property type="molecule type" value="Genomic_DNA"/>
</dbReference>
<evidence type="ECO:0000256" key="1">
    <source>
        <dbReference type="ARBA" id="ARBA00022737"/>
    </source>
</evidence>
<feature type="repeat" description="ANK" evidence="3">
    <location>
        <begin position="1041"/>
        <end position="1073"/>
    </location>
</feature>
<feature type="repeat" description="ANK" evidence="3">
    <location>
        <begin position="940"/>
        <end position="968"/>
    </location>
</feature>
<dbReference type="InterPro" id="IPR002110">
    <property type="entry name" value="Ankyrin_rpt"/>
</dbReference>
<comment type="caution">
    <text evidence="4">The sequence shown here is derived from an EMBL/GenBank/DDBJ whole genome shotgun (WGS) entry which is preliminary data.</text>
</comment>
<feature type="repeat" description="ANK" evidence="3">
    <location>
        <begin position="799"/>
        <end position="831"/>
    </location>
</feature>
<dbReference type="InterPro" id="IPR051631">
    <property type="entry name" value="Ankyrin-KH/SAM_domain"/>
</dbReference>
<dbReference type="GO" id="GO:0005737">
    <property type="term" value="C:cytoplasm"/>
    <property type="evidence" value="ECO:0007669"/>
    <property type="project" value="TreeGrafter"/>
</dbReference>
<feature type="repeat" description="ANK" evidence="3">
    <location>
        <begin position="766"/>
        <end position="798"/>
    </location>
</feature>
<dbReference type="PRINTS" id="PR01415">
    <property type="entry name" value="ANKYRIN"/>
</dbReference>
<dbReference type="Pfam" id="PF12796">
    <property type="entry name" value="Ank_2"/>
    <property type="match status" value="5"/>
</dbReference>
<proteinExistence type="predicted"/>
<evidence type="ECO:0000313" key="4">
    <source>
        <dbReference type="EMBL" id="RDW65815.1"/>
    </source>
</evidence>
<feature type="repeat" description="ANK" evidence="3">
    <location>
        <begin position="1112"/>
        <end position="1136"/>
    </location>
</feature>
<dbReference type="PROSITE" id="PS50297">
    <property type="entry name" value="ANK_REP_REGION"/>
    <property type="match status" value="12"/>
</dbReference>
<dbReference type="OrthoDB" id="20872at2759"/>
<evidence type="ECO:0000313" key="5">
    <source>
        <dbReference type="Proteomes" id="UP000256690"/>
    </source>
</evidence>
<keyword evidence="1" id="KW-0677">Repeat</keyword>
<dbReference type="PANTHER" id="PTHR23206">
    <property type="entry name" value="MASK PROTEIN"/>
    <property type="match status" value="1"/>
</dbReference>
<accession>A0A3D8QVK9</accession>
<dbReference type="GeneID" id="38119924"/>
<keyword evidence="5" id="KW-1185">Reference proteome</keyword>
<keyword evidence="2 3" id="KW-0040">ANK repeat</keyword>
<name>A0A3D8QVK9_9EURO</name>